<dbReference type="AlphaFoldDB" id="A0A0U0ZRS4"/>
<organism evidence="1 2">
    <name type="scientific">Mycobacteroides abscessus</name>
    <dbReference type="NCBI Taxonomy" id="36809"/>
    <lineage>
        <taxon>Bacteria</taxon>
        <taxon>Bacillati</taxon>
        <taxon>Actinomycetota</taxon>
        <taxon>Actinomycetes</taxon>
        <taxon>Mycobacteriales</taxon>
        <taxon>Mycobacteriaceae</taxon>
        <taxon>Mycobacteroides</taxon>
    </lineage>
</organism>
<dbReference type="InterPro" id="IPR012337">
    <property type="entry name" value="RNaseH-like_sf"/>
</dbReference>
<name>A0A0U0ZRS4_9MYCO</name>
<dbReference type="RefSeq" id="WP_052619173.1">
    <property type="nucleotide sequence ID" value="NZ_CSWP01000009.1"/>
</dbReference>
<evidence type="ECO:0000313" key="2">
    <source>
        <dbReference type="Proteomes" id="UP000045782"/>
    </source>
</evidence>
<dbReference type="EMBL" id="CSWP01000009">
    <property type="protein sequence ID" value="CPV67115.1"/>
    <property type="molecule type" value="Genomic_DNA"/>
</dbReference>
<sequence length="195" mass="21431">MNGARVYCDAETTGTHGDRRAWEIALIGSRTGEPDRELLIYVDVRDLDLENADPKALAVGRFEERHPQRAGTLPAGALLLREADAAAIVHEWTDRAQFFGVVPSFDAETLAPALRRHGLEPSWCYVTKCLVTMAEGYLMALGSEPEQNSERISRQCGVEPPAGAERHTALGDAHWALRWHRQLHANPVSPVCAAA</sequence>
<accession>A0A0U0ZRS4</accession>
<dbReference type="Gene3D" id="3.30.420.10">
    <property type="entry name" value="Ribonuclease H-like superfamily/Ribonuclease H"/>
    <property type="match status" value="1"/>
</dbReference>
<dbReference type="GO" id="GO:0003676">
    <property type="term" value="F:nucleic acid binding"/>
    <property type="evidence" value="ECO:0007669"/>
    <property type="project" value="InterPro"/>
</dbReference>
<evidence type="ECO:0008006" key="3">
    <source>
        <dbReference type="Google" id="ProtNLM"/>
    </source>
</evidence>
<dbReference type="InterPro" id="IPR036397">
    <property type="entry name" value="RNaseH_sf"/>
</dbReference>
<reference evidence="1 2" key="1">
    <citation type="submission" date="2015-03" db="EMBL/GenBank/DDBJ databases">
        <authorList>
            <person name="Murphy D."/>
        </authorList>
    </citation>
    <scope>NUCLEOTIDE SEQUENCE [LARGE SCALE GENOMIC DNA]</scope>
    <source>
        <strain evidence="1 2">PAP088</strain>
    </source>
</reference>
<proteinExistence type="predicted"/>
<protein>
    <recommendedName>
        <fullName evidence="3">Exonuclease</fullName>
    </recommendedName>
</protein>
<gene>
    <name evidence="1" type="ORF">ERS075579_04153</name>
</gene>
<evidence type="ECO:0000313" key="1">
    <source>
        <dbReference type="EMBL" id="CPV67115.1"/>
    </source>
</evidence>
<dbReference type="SUPFAM" id="SSF53098">
    <property type="entry name" value="Ribonuclease H-like"/>
    <property type="match status" value="1"/>
</dbReference>
<dbReference type="Proteomes" id="UP000045782">
    <property type="component" value="Unassembled WGS sequence"/>
</dbReference>